<name>A0A4V3SJ39_9PEZI</name>
<protein>
    <submittedName>
        <fullName evidence="1">Uncharacterized protein</fullName>
    </submittedName>
</protein>
<dbReference type="Proteomes" id="UP000298138">
    <property type="component" value="Unassembled WGS sequence"/>
</dbReference>
<dbReference type="AlphaFoldDB" id="A0A4V3SJ39"/>
<keyword evidence="2" id="KW-1185">Reference proteome</keyword>
<organism evidence="1 2">
    <name type="scientific">Ascodesmis nigricans</name>
    <dbReference type="NCBI Taxonomy" id="341454"/>
    <lineage>
        <taxon>Eukaryota</taxon>
        <taxon>Fungi</taxon>
        <taxon>Dikarya</taxon>
        <taxon>Ascomycota</taxon>
        <taxon>Pezizomycotina</taxon>
        <taxon>Pezizomycetes</taxon>
        <taxon>Pezizales</taxon>
        <taxon>Ascodesmidaceae</taxon>
        <taxon>Ascodesmis</taxon>
    </lineage>
</organism>
<proteinExistence type="predicted"/>
<dbReference type="EMBL" id="ML220115">
    <property type="protein sequence ID" value="TGZ82485.1"/>
    <property type="molecule type" value="Genomic_DNA"/>
</dbReference>
<dbReference type="InParanoid" id="A0A4V3SJ39"/>
<evidence type="ECO:0000313" key="2">
    <source>
        <dbReference type="Proteomes" id="UP000298138"/>
    </source>
</evidence>
<accession>A0A4V3SJ39</accession>
<evidence type="ECO:0000313" key="1">
    <source>
        <dbReference type="EMBL" id="TGZ82485.1"/>
    </source>
</evidence>
<gene>
    <name evidence="1" type="ORF">EX30DRAFT_187079</name>
</gene>
<sequence>MCCQLDSSPIALLLPTWRQHSQALTASVVGIWLGVLYLRVVGEHPGLPFLPHGVNRNDDRALSGFSTQRLASTILLPHICHLSPPLPHTLVVRVWPCRSCSR</sequence>
<reference evidence="1 2" key="1">
    <citation type="submission" date="2019-04" db="EMBL/GenBank/DDBJ databases">
        <title>Comparative genomics and transcriptomics to analyze fruiting body development in filamentous ascomycetes.</title>
        <authorList>
            <consortium name="DOE Joint Genome Institute"/>
            <person name="Lutkenhaus R."/>
            <person name="Traeger S."/>
            <person name="Breuer J."/>
            <person name="Kuo A."/>
            <person name="Lipzen A."/>
            <person name="Pangilinan J."/>
            <person name="Dilworth D."/>
            <person name="Sandor L."/>
            <person name="Poggeler S."/>
            <person name="Barry K."/>
            <person name="Grigoriev I.V."/>
            <person name="Nowrousian M."/>
        </authorList>
    </citation>
    <scope>NUCLEOTIDE SEQUENCE [LARGE SCALE GENOMIC DNA]</scope>
    <source>
        <strain evidence="1 2">CBS 389.68</strain>
    </source>
</reference>